<evidence type="ECO:0000256" key="3">
    <source>
        <dbReference type="ARBA" id="ARBA00022679"/>
    </source>
</evidence>
<feature type="non-terminal residue" evidence="6">
    <location>
        <position position="1"/>
    </location>
</feature>
<dbReference type="GO" id="GO:0004673">
    <property type="term" value="F:protein histidine kinase activity"/>
    <property type="evidence" value="ECO:0007669"/>
    <property type="project" value="UniProtKB-EC"/>
</dbReference>
<dbReference type="EMBL" id="JAAKZZ010000431">
    <property type="protein sequence ID" value="NGO72287.1"/>
    <property type="molecule type" value="Genomic_DNA"/>
</dbReference>
<reference evidence="6 7" key="1">
    <citation type="submission" date="2020-02" db="EMBL/GenBank/DDBJ databases">
        <title>Whole-genome analyses of novel actinobacteria.</title>
        <authorList>
            <person name="Sahin N."/>
            <person name="Tatar D."/>
        </authorList>
    </citation>
    <scope>NUCLEOTIDE SEQUENCE [LARGE SCALE GENOMIC DNA]</scope>
    <source>
        <strain evidence="6 7">SB3404</strain>
    </source>
</reference>
<comment type="caution">
    <text evidence="6">The sequence shown here is derived from an EMBL/GenBank/DDBJ whole genome shotgun (WGS) entry which is preliminary data.</text>
</comment>
<keyword evidence="5" id="KW-0902">Two-component regulatory system</keyword>
<dbReference type="PANTHER" id="PTHR24421:SF10">
    <property type="entry name" value="NITRATE_NITRITE SENSOR PROTEIN NARQ"/>
    <property type="match status" value="1"/>
</dbReference>
<dbReference type="EC" id="2.7.13.3" evidence="2"/>
<keyword evidence="4 6" id="KW-0418">Kinase</keyword>
<dbReference type="Proteomes" id="UP000477722">
    <property type="component" value="Unassembled WGS sequence"/>
</dbReference>
<gene>
    <name evidence="6" type="ORF">G5C65_28840</name>
</gene>
<evidence type="ECO:0000313" key="7">
    <source>
        <dbReference type="Proteomes" id="UP000477722"/>
    </source>
</evidence>
<evidence type="ECO:0000256" key="2">
    <source>
        <dbReference type="ARBA" id="ARBA00012438"/>
    </source>
</evidence>
<name>A0A6G4X611_9ACTN</name>
<keyword evidence="7" id="KW-1185">Reference proteome</keyword>
<sequence>LRLRVDDDGRGAGEGAWGSGIVGMAERAKALDGELTARNTGSGFRVDVRLPWRATGV</sequence>
<dbReference type="InterPro" id="IPR036890">
    <property type="entry name" value="HATPase_C_sf"/>
</dbReference>
<proteinExistence type="predicted"/>
<protein>
    <recommendedName>
        <fullName evidence="2">histidine kinase</fullName>
        <ecNumber evidence="2">2.7.13.3</ecNumber>
    </recommendedName>
</protein>
<dbReference type="InterPro" id="IPR050482">
    <property type="entry name" value="Sensor_HK_TwoCompSys"/>
</dbReference>
<dbReference type="AlphaFoldDB" id="A0A6G4X611"/>
<evidence type="ECO:0000313" key="6">
    <source>
        <dbReference type="EMBL" id="NGO72287.1"/>
    </source>
</evidence>
<organism evidence="6 7">
    <name type="scientific">Streptomyces boncukensis</name>
    <dbReference type="NCBI Taxonomy" id="2711219"/>
    <lineage>
        <taxon>Bacteria</taxon>
        <taxon>Bacillati</taxon>
        <taxon>Actinomycetota</taxon>
        <taxon>Actinomycetes</taxon>
        <taxon>Kitasatosporales</taxon>
        <taxon>Streptomycetaceae</taxon>
        <taxon>Streptomyces</taxon>
    </lineage>
</organism>
<comment type="catalytic activity">
    <reaction evidence="1">
        <text>ATP + protein L-histidine = ADP + protein N-phospho-L-histidine.</text>
        <dbReference type="EC" id="2.7.13.3"/>
    </reaction>
</comment>
<evidence type="ECO:0000256" key="1">
    <source>
        <dbReference type="ARBA" id="ARBA00000085"/>
    </source>
</evidence>
<dbReference type="PANTHER" id="PTHR24421">
    <property type="entry name" value="NITRATE/NITRITE SENSOR PROTEIN NARX-RELATED"/>
    <property type="match status" value="1"/>
</dbReference>
<accession>A0A6G4X611</accession>
<evidence type="ECO:0000256" key="4">
    <source>
        <dbReference type="ARBA" id="ARBA00022777"/>
    </source>
</evidence>
<dbReference type="GO" id="GO:0000160">
    <property type="term" value="P:phosphorelay signal transduction system"/>
    <property type="evidence" value="ECO:0007669"/>
    <property type="project" value="UniProtKB-KW"/>
</dbReference>
<dbReference type="SUPFAM" id="SSF55874">
    <property type="entry name" value="ATPase domain of HSP90 chaperone/DNA topoisomerase II/histidine kinase"/>
    <property type="match status" value="1"/>
</dbReference>
<dbReference type="Gene3D" id="3.30.565.10">
    <property type="entry name" value="Histidine kinase-like ATPase, C-terminal domain"/>
    <property type="match status" value="1"/>
</dbReference>
<keyword evidence="3" id="KW-0808">Transferase</keyword>
<evidence type="ECO:0000256" key="5">
    <source>
        <dbReference type="ARBA" id="ARBA00023012"/>
    </source>
</evidence>